<reference evidence="5" key="1">
    <citation type="journal article" date="2019" name="Int. J. Syst. Evol. Microbiol.">
        <title>The Global Catalogue of Microorganisms (GCM) 10K type strain sequencing project: providing services to taxonomists for standard genome sequencing and annotation.</title>
        <authorList>
            <consortium name="The Broad Institute Genomics Platform"/>
            <consortium name="The Broad Institute Genome Sequencing Center for Infectious Disease"/>
            <person name="Wu L."/>
            <person name="Ma J."/>
        </authorList>
    </citation>
    <scope>NUCLEOTIDE SEQUENCE [LARGE SCALE GENOMIC DNA]</scope>
    <source>
        <strain evidence="5">CGMCC 1.15772</strain>
    </source>
</reference>
<evidence type="ECO:0000313" key="5">
    <source>
        <dbReference type="Proteomes" id="UP001596507"/>
    </source>
</evidence>
<comment type="subcellular location">
    <subcellularLocation>
        <location evidence="2">Cell membrane</location>
        <topology evidence="2">Multi-pass membrane protein</topology>
    </subcellularLocation>
</comment>
<dbReference type="Gene3D" id="1.10.1760.20">
    <property type="match status" value="1"/>
</dbReference>
<dbReference type="PANTHER" id="PTHR34295">
    <property type="entry name" value="BIOTIN TRANSPORTER BIOY"/>
    <property type="match status" value="1"/>
</dbReference>
<accession>A0ABW2H9K9</accession>
<dbReference type="PANTHER" id="PTHR34295:SF1">
    <property type="entry name" value="BIOTIN TRANSPORTER BIOY"/>
    <property type="match status" value="1"/>
</dbReference>
<keyword evidence="3" id="KW-1133">Transmembrane helix</keyword>
<feature type="transmembrane region" description="Helical" evidence="3">
    <location>
        <begin position="133"/>
        <end position="157"/>
    </location>
</feature>
<keyword evidence="2" id="KW-1003">Cell membrane</keyword>
<evidence type="ECO:0000313" key="4">
    <source>
        <dbReference type="EMBL" id="MFC7267519.1"/>
    </source>
</evidence>
<dbReference type="RefSeq" id="WP_262872455.1">
    <property type="nucleotide sequence ID" value="NZ_BAABKW010000011.1"/>
</dbReference>
<gene>
    <name evidence="4" type="ORF">ACFQRL_00955</name>
</gene>
<protein>
    <recommendedName>
        <fullName evidence="2">Biotin transporter</fullName>
    </recommendedName>
</protein>
<organism evidence="4 5">
    <name type="scientific">Microbacterium fluvii</name>
    <dbReference type="NCBI Taxonomy" id="415215"/>
    <lineage>
        <taxon>Bacteria</taxon>
        <taxon>Bacillati</taxon>
        <taxon>Actinomycetota</taxon>
        <taxon>Actinomycetes</taxon>
        <taxon>Micrococcales</taxon>
        <taxon>Microbacteriaceae</taxon>
        <taxon>Microbacterium</taxon>
    </lineage>
</organism>
<keyword evidence="3" id="KW-0812">Transmembrane</keyword>
<keyword evidence="2" id="KW-0813">Transport</keyword>
<keyword evidence="5" id="KW-1185">Reference proteome</keyword>
<feature type="transmembrane region" description="Helical" evidence="3">
    <location>
        <begin position="169"/>
        <end position="196"/>
    </location>
</feature>
<feature type="transmembrane region" description="Helical" evidence="3">
    <location>
        <begin position="100"/>
        <end position="121"/>
    </location>
</feature>
<comment type="similarity">
    <text evidence="1 2">Belongs to the BioY family.</text>
</comment>
<evidence type="ECO:0000256" key="2">
    <source>
        <dbReference type="PIRNR" id="PIRNR016661"/>
    </source>
</evidence>
<name>A0ABW2H9K9_9MICO</name>
<evidence type="ECO:0000256" key="1">
    <source>
        <dbReference type="ARBA" id="ARBA00010692"/>
    </source>
</evidence>
<dbReference type="Pfam" id="PF02632">
    <property type="entry name" value="BioY"/>
    <property type="match status" value="1"/>
</dbReference>
<keyword evidence="2 3" id="KW-0472">Membrane</keyword>
<dbReference type="EMBL" id="JBHTBE010000001">
    <property type="protein sequence ID" value="MFC7267519.1"/>
    <property type="molecule type" value="Genomic_DNA"/>
</dbReference>
<proteinExistence type="inferred from homology"/>
<dbReference type="Proteomes" id="UP001596507">
    <property type="component" value="Unassembled WGS sequence"/>
</dbReference>
<dbReference type="InterPro" id="IPR003784">
    <property type="entry name" value="BioY"/>
</dbReference>
<feature type="transmembrane region" description="Helical" evidence="3">
    <location>
        <begin position="25"/>
        <end position="43"/>
    </location>
</feature>
<evidence type="ECO:0000256" key="3">
    <source>
        <dbReference type="SAM" id="Phobius"/>
    </source>
</evidence>
<comment type="caution">
    <text evidence="4">The sequence shown here is derived from an EMBL/GenBank/DDBJ whole genome shotgun (WGS) entry which is preliminary data.</text>
</comment>
<dbReference type="PIRSF" id="PIRSF016661">
    <property type="entry name" value="BioY"/>
    <property type="match status" value="1"/>
</dbReference>
<sequence>MTTAHITSSSGPSTLADALVGRRSLATDAGLVAGGAGVVALFAQISVPLWPVPVTGQTLAVLLVGAALGARRGALALLTYAVAGLAGLPVFASFTGGPAAIFKPSFGFIVGFVFAAALVGWLSERKWDRHPGLAFLGFLGASIVPFVFGLPYMAFVLAHLGMAHDLDTIVAAGVTPFLLGGAIKWLIAAASLPLIWRASGRA</sequence>
<feature type="transmembrane region" description="Helical" evidence="3">
    <location>
        <begin position="75"/>
        <end position="94"/>
    </location>
</feature>